<evidence type="ECO:0000256" key="5">
    <source>
        <dbReference type="ARBA" id="ARBA00019746"/>
    </source>
</evidence>
<proteinExistence type="inferred from homology"/>
<evidence type="ECO:0000256" key="4">
    <source>
        <dbReference type="ARBA" id="ARBA00011534"/>
    </source>
</evidence>
<accession>A0A420HQ86</accession>
<evidence type="ECO:0000256" key="11">
    <source>
        <dbReference type="ARBA" id="ARBA00023163"/>
    </source>
</evidence>
<keyword evidence="6" id="KW-0158">Chromosome</keyword>
<keyword evidence="9" id="KW-0805">Transcription regulation</keyword>
<evidence type="ECO:0000256" key="8">
    <source>
        <dbReference type="ARBA" id="ARBA00022895"/>
    </source>
</evidence>
<dbReference type="InterPro" id="IPR014849">
    <property type="entry name" value="EKC/KEOPS_Gon7"/>
</dbReference>
<keyword evidence="16" id="KW-1185">Reference proteome</keyword>
<evidence type="ECO:0000256" key="7">
    <source>
        <dbReference type="ARBA" id="ARBA00022694"/>
    </source>
</evidence>
<evidence type="ECO:0000256" key="13">
    <source>
        <dbReference type="ARBA" id="ARBA00025393"/>
    </source>
</evidence>
<dbReference type="GO" id="GO:0005634">
    <property type="term" value="C:nucleus"/>
    <property type="evidence" value="ECO:0007669"/>
    <property type="project" value="UniProtKB-SubCell"/>
</dbReference>
<dbReference type="EMBL" id="MCBQ01017355">
    <property type="protein sequence ID" value="RKF59600.1"/>
    <property type="molecule type" value="Genomic_DNA"/>
</dbReference>
<dbReference type="GO" id="GO:0008033">
    <property type="term" value="P:tRNA processing"/>
    <property type="evidence" value="ECO:0007669"/>
    <property type="project" value="UniProtKB-KW"/>
</dbReference>
<dbReference type="GO" id="GO:0000781">
    <property type="term" value="C:chromosome, telomeric region"/>
    <property type="evidence" value="ECO:0007669"/>
    <property type="project" value="UniProtKB-SubCell"/>
</dbReference>
<dbReference type="Pfam" id="PF08738">
    <property type="entry name" value="Gon7"/>
    <property type="match status" value="1"/>
</dbReference>
<evidence type="ECO:0000256" key="2">
    <source>
        <dbReference type="ARBA" id="ARBA00004574"/>
    </source>
</evidence>
<organism evidence="15 16">
    <name type="scientific">Golovinomyces cichoracearum</name>
    <dbReference type="NCBI Taxonomy" id="62708"/>
    <lineage>
        <taxon>Eukaryota</taxon>
        <taxon>Fungi</taxon>
        <taxon>Dikarya</taxon>
        <taxon>Ascomycota</taxon>
        <taxon>Pezizomycotina</taxon>
        <taxon>Leotiomycetes</taxon>
        <taxon>Erysiphales</taxon>
        <taxon>Erysiphaceae</taxon>
        <taxon>Golovinomyces</taxon>
    </lineage>
</organism>
<name>A0A420HQ86_9PEZI</name>
<feature type="compositionally biased region" description="Low complexity" evidence="14">
    <location>
        <begin position="12"/>
        <end position="22"/>
    </location>
</feature>
<keyword evidence="11" id="KW-0804">Transcription</keyword>
<dbReference type="AlphaFoldDB" id="A0A420HQ86"/>
<reference evidence="15 16" key="1">
    <citation type="journal article" date="2018" name="BMC Genomics">
        <title>Comparative genome analyses reveal sequence features reflecting distinct modes of host-adaptation between dicot and monocot powdery mildew.</title>
        <authorList>
            <person name="Wu Y."/>
            <person name="Ma X."/>
            <person name="Pan Z."/>
            <person name="Kale S.D."/>
            <person name="Song Y."/>
            <person name="King H."/>
            <person name="Zhang Q."/>
            <person name="Presley C."/>
            <person name="Deng X."/>
            <person name="Wei C.I."/>
            <person name="Xiao S."/>
        </authorList>
    </citation>
    <scope>NUCLEOTIDE SEQUENCE [LARGE SCALE GENOMIC DNA]</scope>
    <source>
        <strain evidence="15">UMSG3</strain>
    </source>
</reference>
<dbReference type="Proteomes" id="UP000283383">
    <property type="component" value="Unassembled WGS sequence"/>
</dbReference>
<keyword evidence="10" id="KW-0010">Activator</keyword>
<comment type="caution">
    <text evidence="15">The sequence shown here is derived from an EMBL/GenBank/DDBJ whole genome shotgun (WGS) entry which is preliminary data.</text>
</comment>
<evidence type="ECO:0000256" key="6">
    <source>
        <dbReference type="ARBA" id="ARBA00022454"/>
    </source>
</evidence>
<evidence type="ECO:0000256" key="12">
    <source>
        <dbReference type="ARBA" id="ARBA00023242"/>
    </source>
</evidence>
<evidence type="ECO:0000313" key="16">
    <source>
        <dbReference type="Proteomes" id="UP000283383"/>
    </source>
</evidence>
<evidence type="ECO:0000256" key="14">
    <source>
        <dbReference type="SAM" id="MobiDB-lite"/>
    </source>
</evidence>
<evidence type="ECO:0000256" key="3">
    <source>
        <dbReference type="ARBA" id="ARBA00008529"/>
    </source>
</evidence>
<protein>
    <recommendedName>
        <fullName evidence="5">EKC/KEOPS complex subunit GON7</fullName>
    </recommendedName>
</protein>
<keyword evidence="7" id="KW-0819">tRNA processing</keyword>
<feature type="region of interest" description="Disordered" evidence="14">
    <location>
        <begin position="1"/>
        <end position="25"/>
    </location>
</feature>
<evidence type="ECO:0000256" key="1">
    <source>
        <dbReference type="ARBA" id="ARBA00004123"/>
    </source>
</evidence>
<comment type="function">
    <text evidence="13">Component of the EKC/KEOPS complex that is required for the formation of a threonylcarbamoyl group on adenosine at position 37 (t(6)A37) in tRNAs that read codons beginning with adenine. The complex is probably involved in the transfer of the threonylcarbamoyl moiety of threonylcarbamoyl-AMP (TC-AMP) to the N6 group of A37. GON7 likely plays a supporting role to the catalytic subunit KAE1 in the complex. The EKC/KEOPS complex also promotes both telomere uncapping and telomere elongation. The complex is required for efficient recruitment of transcriptional coactivators.</text>
</comment>
<comment type="subunit">
    <text evidence="4">Component of the EKC/KEOPS complex composed of at least BUD32, CGI121, GON7, KAE1 and PCC1; the whole complex dimerizes.</text>
</comment>
<keyword evidence="8" id="KW-0779">Telomere</keyword>
<keyword evidence="12" id="KW-0539">Nucleus</keyword>
<evidence type="ECO:0000313" key="15">
    <source>
        <dbReference type="EMBL" id="RKF59600.1"/>
    </source>
</evidence>
<comment type="similarity">
    <text evidence="3">Belongs to the GON7 family.</text>
</comment>
<sequence length="108" mass="11901">MPSLTNADDSTSECPSKSSSTPRPQQFLRAVYATPCDSTFTYTKTISLATDPTLEETNTYLSTLKLAIGDLQKKINVELTRRMEEDNAKLAMIESEGDVVIPPREDVA</sequence>
<evidence type="ECO:0000256" key="9">
    <source>
        <dbReference type="ARBA" id="ARBA00023015"/>
    </source>
</evidence>
<evidence type="ECO:0000256" key="10">
    <source>
        <dbReference type="ARBA" id="ARBA00023159"/>
    </source>
</evidence>
<gene>
    <name evidence="15" type="ORF">GcM3_173009</name>
</gene>
<comment type="subcellular location">
    <subcellularLocation>
        <location evidence="2">Chromosome</location>
        <location evidence="2">Telomere</location>
    </subcellularLocation>
    <subcellularLocation>
        <location evidence="1">Nucleus</location>
    </subcellularLocation>
</comment>